<evidence type="ECO:0000313" key="1">
    <source>
        <dbReference type="EMBL" id="KAJ7018513.1"/>
    </source>
</evidence>
<name>A0AAD6S111_9AGAR</name>
<proteinExistence type="predicted"/>
<comment type="caution">
    <text evidence="1">The sequence shown here is derived from an EMBL/GenBank/DDBJ whole genome shotgun (WGS) entry which is preliminary data.</text>
</comment>
<accession>A0AAD6S111</accession>
<protein>
    <submittedName>
        <fullName evidence="1">Uncharacterized protein</fullName>
    </submittedName>
</protein>
<gene>
    <name evidence="1" type="ORF">C8F04DRAFT_1277614</name>
</gene>
<organism evidence="1 2">
    <name type="scientific">Mycena alexandri</name>
    <dbReference type="NCBI Taxonomy" id="1745969"/>
    <lineage>
        <taxon>Eukaryota</taxon>
        <taxon>Fungi</taxon>
        <taxon>Dikarya</taxon>
        <taxon>Basidiomycota</taxon>
        <taxon>Agaricomycotina</taxon>
        <taxon>Agaricomycetes</taxon>
        <taxon>Agaricomycetidae</taxon>
        <taxon>Agaricales</taxon>
        <taxon>Marasmiineae</taxon>
        <taxon>Mycenaceae</taxon>
        <taxon>Mycena</taxon>
    </lineage>
</organism>
<dbReference type="AlphaFoldDB" id="A0AAD6S111"/>
<keyword evidence="2" id="KW-1185">Reference proteome</keyword>
<dbReference type="EMBL" id="JARJCM010000337">
    <property type="protein sequence ID" value="KAJ7018513.1"/>
    <property type="molecule type" value="Genomic_DNA"/>
</dbReference>
<sequence length="154" mass="17198">MNTQPTSAAPVPSEFWGPCQWFLMTNGMIVLEQGRALDQAENGCTIITGEEADSPCYIASSFERILKYLPLVPDLCGNYKRHASGKYEMISSVFYVVEKHNKIFVDPFEARQFHISTADPTLGIYALANRADAEDLVNADELIARHTDQVAHML</sequence>
<evidence type="ECO:0000313" key="2">
    <source>
        <dbReference type="Proteomes" id="UP001218188"/>
    </source>
</evidence>
<reference evidence="1" key="1">
    <citation type="submission" date="2023-03" db="EMBL/GenBank/DDBJ databases">
        <title>Massive genome expansion in bonnet fungi (Mycena s.s.) driven by repeated elements and novel gene families across ecological guilds.</title>
        <authorList>
            <consortium name="Lawrence Berkeley National Laboratory"/>
            <person name="Harder C.B."/>
            <person name="Miyauchi S."/>
            <person name="Viragh M."/>
            <person name="Kuo A."/>
            <person name="Thoen E."/>
            <person name="Andreopoulos B."/>
            <person name="Lu D."/>
            <person name="Skrede I."/>
            <person name="Drula E."/>
            <person name="Henrissat B."/>
            <person name="Morin E."/>
            <person name="Kohler A."/>
            <person name="Barry K."/>
            <person name="LaButti K."/>
            <person name="Morin E."/>
            <person name="Salamov A."/>
            <person name="Lipzen A."/>
            <person name="Mereny Z."/>
            <person name="Hegedus B."/>
            <person name="Baldrian P."/>
            <person name="Stursova M."/>
            <person name="Weitz H."/>
            <person name="Taylor A."/>
            <person name="Grigoriev I.V."/>
            <person name="Nagy L.G."/>
            <person name="Martin F."/>
            <person name="Kauserud H."/>
        </authorList>
    </citation>
    <scope>NUCLEOTIDE SEQUENCE</scope>
    <source>
        <strain evidence="1">CBHHK200</strain>
    </source>
</reference>
<dbReference type="Proteomes" id="UP001218188">
    <property type="component" value="Unassembled WGS sequence"/>
</dbReference>